<proteinExistence type="predicted"/>
<keyword evidence="3" id="KW-1185">Reference proteome</keyword>
<dbReference type="RefSeq" id="WP_129002827.1">
    <property type="nucleotide sequence ID" value="NZ_SDHZ01000001.1"/>
</dbReference>
<dbReference type="Gene3D" id="3.40.50.720">
    <property type="entry name" value="NAD(P)-binding Rossmann-like Domain"/>
    <property type="match status" value="1"/>
</dbReference>
<dbReference type="Pfam" id="PF05368">
    <property type="entry name" value="NmrA"/>
    <property type="match status" value="1"/>
</dbReference>
<dbReference type="InterPro" id="IPR008030">
    <property type="entry name" value="NmrA-like"/>
</dbReference>
<comment type="caution">
    <text evidence="2">The sequence shown here is derived from an EMBL/GenBank/DDBJ whole genome shotgun (WGS) entry which is preliminary data.</text>
</comment>
<dbReference type="Proteomes" id="UP000290545">
    <property type="component" value="Unassembled WGS sequence"/>
</dbReference>
<dbReference type="Gene3D" id="3.90.25.10">
    <property type="entry name" value="UDP-galactose 4-epimerase, domain 1"/>
    <property type="match status" value="1"/>
</dbReference>
<evidence type="ECO:0000313" key="2">
    <source>
        <dbReference type="EMBL" id="RXK87077.1"/>
    </source>
</evidence>
<dbReference type="OrthoDB" id="2149806at2"/>
<protein>
    <submittedName>
        <fullName evidence="2">NAD-dependent dehydratase</fullName>
    </submittedName>
</protein>
<dbReference type="AlphaFoldDB" id="A0A4Q1DC94"/>
<dbReference type="SUPFAM" id="SSF51735">
    <property type="entry name" value="NAD(P)-binding Rossmann-fold domains"/>
    <property type="match status" value="1"/>
</dbReference>
<evidence type="ECO:0000259" key="1">
    <source>
        <dbReference type="Pfam" id="PF05368"/>
    </source>
</evidence>
<dbReference type="PANTHER" id="PTHR43162:SF1">
    <property type="entry name" value="PRESTALK A DIFFERENTIATION PROTEIN A"/>
    <property type="match status" value="1"/>
</dbReference>
<name>A0A4Q1DC94_9BACT</name>
<dbReference type="InterPro" id="IPR051604">
    <property type="entry name" value="Ergot_Alk_Oxidoreductase"/>
</dbReference>
<organism evidence="2 3">
    <name type="scientific">Filimonas effusa</name>
    <dbReference type="NCBI Taxonomy" id="2508721"/>
    <lineage>
        <taxon>Bacteria</taxon>
        <taxon>Pseudomonadati</taxon>
        <taxon>Bacteroidota</taxon>
        <taxon>Chitinophagia</taxon>
        <taxon>Chitinophagales</taxon>
        <taxon>Chitinophagaceae</taxon>
        <taxon>Filimonas</taxon>
    </lineage>
</organism>
<evidence type="ECO:0000313" key="3">
    <source>
        <dbReference type="Proteomes" id="UP000290545"/>
    </source>
</evidence>
<dbReference type="PANTHER" id="PTHR43162">
    <property type="match status" value="1"/>
</dbReference>
<sequence>MKIVITGSLGHISKPLTAELVEKGHAVKVISSNPAKQQEIEEIGATAAIGTLEDVAFLTETFRGADAVYCMIPPGNYLDPAFDIQTHYIKVGENYVQAILQSGVTQVVHLSSIGGNMEKDSGLLIMHNKVEKLFESLPASVAVTTMRPTAFYYNLYAFLPLIKASGVIISNYGENDVCPWVAPSDIAAAVAEELTGTFNGRKIRYVASEEISCNEIAALLGDAIGKPGLKWIVVSDEEQEKGMKAAGINPAVAEGLVKMNASIHNGKLLEDYYKNRPVLSKTKISDFAAEFAAVYNKQ</sequence>
<accession>A0A4Q1DC94</accession>
<reference evidence="2 3" key="1">
    <citation type="submission" date="2019-01" db="EMBL/GenBank/DDBJ databases">
        <title>Filimonas sp. strain TTM-71.</title>
        <authorList>
            <person name="Chen W.-M."/>
        </authorList>
    </citation>
    <scope>NUCLEOTIDE SEQUENCE [LARGE SCALE GENOMIC DNA]</scope>
    <source>
        <strain evidence="2 3">TTM-71</strain>
    </source>
</reference>
<feature type="domain" description="NmrA-like" evidence="1">
    <location>
        <begin position="2"/>
        <end position="227"/>
    </location>
</feature>
<dbReference type="EMBL" id="SDHZ01000001">
    <property type="protein sequence ID" value="RXK87077.1"/>
    <property type="molecule type" value="Genomic_DNA"/>
</dbReference>
<gene>
    <name evidence="2" type="ORF">ESB13_09910</name>
</gene>
<dbReference type="InterPro" id="IPR036291">
    <property type="entry name" value="NAD(P)-bd_dom_sf"/>
</dbReference>